<gene>
    <name evidence="2" type="ORF">COI93_24305</name>
</gene>
<evidence type="ECO:0000256" key="1">
    <source>
        <dbReference type="SAM" id="MobiDB-lite"/>
    </source>
</evidence>
<evidence type="ECO:0000313" key="2">
    <source>
        <dbReference type="EMBL" id="PFK28203.1"/>
    </source>
</evidence>
<accession>A0A2B0LEQ1</accession>
<evidence type="ECO:0000313" key="3">
    <source>
        <dbReference type="Proteomes" id="UP000242656"/>
    </source>
</evidence>
<proteinExistence type="predicted"/>
<feature type="region of interest" description="Disordered" evidence="1">
    <location>
        <begin position="58"/>
        <end position="82"/>
    </location>
</feature>
<comment type="caution">
    <text evidence="2">The sequence shown here is derived from an EMBL/GenBank/DDBJ whole genome shotgun (WGS) entry which is preliminary data.</text>
</comment>
<reference evidence="2 3" key="1">
    <citation type="submission" date="2017-09" db="EMBL/GenBank/DDBJ databases">
        <title>Large-scale bioinformatics analysis of Bacillus genomes uncovers conserved roles of natural products in bacterial physiology.</title>
        <authorList>
            <consortium name="Agbiome Team Llc"/>
            <person name="Bleich R.M."/>
            <person name="Grubbs K.J."/>
            <person name="Santa Maria K.C."/>
            <person name="Allen S.E."/>
            <person name="Farag S."/>
            <person name="Shank E.A."/>
            <person name="Bowers A."/>
        </authorList>
    </citation>
    <scope>NUCLEOTIDE SEQUENCE [LARGE SCALE GENOMIC DNA]</scope>
    <source>
        <strain evidence="2 3">AFS083043</strain>
    </source>
</reference>
<protein>
    <submittedName>
        <fullName evidence="2">Uncharacterized protein</fullName>
    </submittedName>
</protein>
<dbReference type="EMBL" id="NUWN01000162">
    <property type="protein sequence ID" value="PFK28203.1"/>
    <property type="molecule type" value="Genomic_DNA"/>
</dbReference>
<sequence length="82" mass="8811">MKIFGKSMNKHRSVEKELKKHSSTTDPAGHKDSPITTKDAEAEWMTAVMTASFVTASMKSASENESVDRDSDAGGDSSDSSN</sequence>
<dbReference type="AlphaFoldDB" id="A0A2B0LEQ1"/>
<feature type="compositionally biased region" description="Basic and acidic residues" evidence="1">
    <location>
        <begin position="28"/>
        <end position="40"/>
    </location>
</feature>
<name>A0A2B0LEQ1_BACCE</name>
<dbReference type="Proteomes" id="UP000242656">
    <property type="component" value="Unassembled WGS sequence"/>
</dbReference>
<organism evidence="2 3">
    <name type="scientific">Bacillus cereus</name>
    <dbReference type="NCBI Taxonomy" id="1396"/>
    <lineage>
        <taxon>Bacteria</taxon>
        <taxon>Bacillati</taxon>
        <taxon>Bacillota</taxon>
        <taxon>Bacilli</taxon>
        <taxon>Bacillales</taxon>
        <taxon>Bacillaceae</taxon>
        <taxon>Bacillus</taxon>
        <taxon>Bacillus cereus group</taxon>
    </lineage>
</organism>
<feature type="region of interest" description="Disordered" evidence="1">
    <location>
        <begin position="1"/>
        <end position="40"/>
    </location>
</feature>